<gene>
    <name evidence="1" type="ORF">LQG66_34460</name>
</gene>
<reference evidence="1" key="1">
    <citation type="journal article" date="2024" name="Antonie Van Leeuwenhoek">
        <title>Bradyrhizobium ontarionense sp. nov., a novel bacterial symbiont isolated from Aeschynomene indica (Indian jointvetch), harbours photosynthesis, nitrogen fixation and nitrous oxide (N2O) reductase genes.</title>
        <authorList>
            <person name="Bromfield E.S.P."/>
            <person name="Cloutier S."/>
        </authorList>
    </citation>
    <scope>NUCLEOTIDE SEQUENCE</scope>
    <source>
        <strain evidence="1">A19</strain>
    </source>
</reference>
<organism evidence="1 2">
    <name type="scientific">Bradyrhizobium ontarionense</name>
    <dbReference type="NCBI Taxonomy" id="2898149"/>
    <lineage>
        <taxon>Bacteria</taxon>
        <taxon>Pseudomonadati</taxon>
        <taxon>Pseudomonadota</taxon>
        <taxon>Alphaproteobacteria</taxon>
        <taxon>Hyphomicrobiales</taxon>
        <taxon>Nitrobacteraceae</taxon>
        <taxon>Bradyrhizobium</taxon>
    </lineage>
</organism>
<keyword evidence="2" id="KW-1185">Reference proteome</keyword>
<name>A0ABY3RAJ8_9BRAD</name>
<dbReference type="Gene3D" id="3.10.28.20">
    <property type="entry name" value="Acetamidase/Formamidase-like domains"/>
    <property type="match status" value="1"/>
</dbReference>
<dbReference type="Proteomes" id="UP001431010">
    <property type="component" value="Chromosome"/>
</dbReference>
<proteinExistence type="predicted"/>
<accession>A0ABY3RAJ8</accession>
<dbReference type="EMBL" id="CP088156">
    <property type="protein sequence ID" value="UFZ04236.1"/>
    <property type="molecule type" value="Genomic_DNA"/>
</dbReference>
<dbReference type="RefSeq" id="WP_231320242.1">
    <property type="nucleotide sequence ID" value="NZ_CP088156.1"/>
</dbReference>
<dbReference type="SUPFAM" id="SSF141130">
    <property type="entry name" value="Acetamidase/Formamidase-like"/>
    <property type="match status" value="1"/>
</dbReference>
<evidence type="ECO:0000313" key="1">
    <source>
        <dbReference type="EMBL" id="UFZ04236.1"/>
    </source>
</evidence>
<sequence>MRIAFEKVINWLEDDWKIPAPEACMLLGQIAEARCTQVVNPKYTYICKTNKAVLVGYHG</sequence>
<evidence type="ECO:0000313" key="2">
    <source>
        <dbReference type="Proteomes" id="UP001431010"/>
    </source>
</evidence>
<protein>
    <submittedName>
        <fullName evidence="1">Uncharacterized protein</fullName>
    </submittedName>
</protein>